<dbReference type="GO" id="GO:0016491">
    <property type="term" value="F:oxidoreductase activity"/>
    <property type="evidence" value="ECO:0007669"/>
    <property type="project" value="UniProtKB-KW"/>
</dbReference>
<keyword evidence="1" id="KW-0521">NADP</keyword>
<dbReference type="PANTHER" id="PTHR47706">
    <property type="entry name" value="NMRA-LIKE FAMILY PROTEIN"/>
    <property type="match status" value="1"/>
</dbReference>
<dbReference type="Proteomes" id="UP000320762">
    <property type="component" value="Unassembled WGS sequence"/>
</dbReference>
<dbReference type="SUPFAM" id="SSF51735">
    <property type="entry name" value="NAD(P)-binding Rossmann-fold domains"/>
    <property type="match status" value="1"/>
</dbReference>
<dbReference type="STRING" id="97359.A0A550C7Q8"/>
<keyword evidence="5" id="KW-1185">Reference proteome</keyword>
<accession>A0A550C7Q8</accession>
<dbReference type="Gene3D" id="3.40.50.720">
    <property type="entry name" value="NAD(P)-binding Rossmann-like Domain"/>
    <property type="match status" value="1"/>
</dbReference>
<gene>
    <name evidence="4" type="ORF">BD626DRAFT_406883</name>
</gene>
<keyword evidence="2" id="KW-0560">Oxidoreductase</keyword>
<feature type="domain" description="NmrA-like" evidence="3">
    <location>
        <begin position="5"/>
        <end position="216"/>
    </location>
</feature>
<protein>
    <recommendedName>
        <fullName evidence="3">NmrA-like domain-containing protein</fullName>
    </recommendedName>
</protein>
<dbReference type="InterPro" id="IPR051609">
    <property type="entry name" value="NmrA/Isoflavone_reductase-like"/>
</dbReference>
<dbReference type="InterPro" id="IPR036291">
    <property type="entry name" value="NAD(P)-bd_dom_sf"/>
</dbReference>
<evidence type="ECO:0000256" key="2">
    <source>
        <dbReference type="ARBA" id="ARBA00023002"/>
    </source>
</evidence>
<dbReference type="EMBL" id="VDMD01000020">
    <property type="protein sequence ID" value="TRM60844.1"/>
    <property type="molecule type" value="Genomic_DNA"/>
</dbReference>
<dbReference type="InterPro" id="IPR008030">
    <property type="entry name" value="NmrA-like"/>
</dbReference>
<comment type="caution">
    <text evidence="4">The sequence shown here is derived from an EMBL/GenBank/DDBJ whole genome shotgun (WGS) entry which is preliminary data.</text>
</comment>
<evidence type="ECO:0000313" key="4">
    <source>
        <dbReference type="EMBL" id="TRM60844.1"/>
    </source>
</evidence>
<dbReference type="PANTHER" id="PTHR47706:SF9">
    <property type="entry name" value="NMRA-LIKE DOMAIN-CONTAINING PROTEIN-RELATED"/>
    <property type="match status" value="1"/>
</dbReference>
<evidence type="ECO:0000313" key="5">
    <source>
        <dbReference type="Proteomes" id="UP000320762"/>
    </source>
</evidence>
<reference evidence="4 5" key="1">
    <citation type="journal article" date="2019" name="New Phytol.">
        <title>Comparative genomics reveals unique wood-decay strategies and fruiting body development in the Schizophyllaceae.</title>
        <authorList>
            <person name="Almasi E."/>
            <person name="Sahu N."/>
            <person name="Krizsan K."/>
            <person name="Balint B."/>
            <person name="Kovacs G.M."/>
            <person name="Kiss B."/>
            <person name="Cseklye J."/>
            <person name="Drula E."/>
            <person name="Henrissat B."/>
            <person name="Nagy I."/>
            <person name="Chovatia M."/>
            <person name="Adam C."/>
            <person name="LaButti K."/>
            <person name="Lipzen A."/>
            <person name="Riley R."/>
            <person name="Grigoriev I.V."/>
            <person name="Nagy L.G."/>
        </authorList>
    </citation>
    <scope>NUCLEOTIDE SEQUENCE [LARGE SCALE GENOMIC DNA]</scope>
    <source>
        <strain evidence="4 5">NL-1724</strain>
    </source>
</reference>
<proteinExistence type="predicted"/>
<sequence>MSTFKSIAVAGAQSAIGKAIVLTLAATPGVSVLVLTRATTARPEYLPENVAHAGIDYADVDATAAILSEHSVQVVISSVNSVAILGQISLADAAKAAGVKLFVPSEYGCISKGLPEVPSFLQVKIQVADHLQSIGLPSMRVFPGIFQEYLELVVGFGTNKKVNILSSVKGDTPFSTTSMDDVGGFVAHVVTHHPLSALADKAVRIEGERRVTLNELGAVLGAPVEKVDVIPAPEGVSGMFFLDQLQTLVEKGYLNTETKLVDGDGSGGANGLWEGHRWTTLKETLKL</sequence>
<evidence type="ECO:0000259" key="3">
    <source>
        <dbReference type="Pfam" id="PF05368"/>
    </source>
</evidence>
<dbReference type="Pfam" id="PF05368">
    <property type="entry name" value="NmrA"/>
    <property type="match status" value="1"/>
</dbReference>
<organism evidence="4 5">
    <name type="scientific">Schizophyllum amplum</name>
    <dbReference type="NCBI Taxonomy" id="97359"/>
    <lineage>
        <taxon>Eukaryota</taxon>
        <taxon>Fungi</taxon>
        <taxon>Dikarya</taxon>
        <taxon>Basidiomycota</taxon>
        <taxon>Agaricomycotina</taxon>
        <taxon>Agaricomycetes</taxon>
        <taxon>Agaricomycetidae</taxon>
        <taxon>Agaricales</taxon>
        <taxon>Schizophyllaceae</taxon>
        <taxon>Schizophyllum</taxon>
    </lineage>
</organism>
<name>A0A550C7Q8_9AGAR</name>
<evidence type="ECO:0000256" key="1">
    <source>
        <dbReference type="ARBA" id="ARBA00022857"/>
    </source>
</evidence>
<dbReference type="OrthoDB" id="5283654at2759"/>
<dbReference type="AlphaFoldDB" id="A0A550C7Q8"/>